<evidence type="ECO:0000313" key="1">
    <source>
        <dbReference type="EMBL" id="KAJ7651104.1"/>
    </source>
</evidence>
<dbReference type="AlphaFoldDB" id="A0AAD7G361"/>
<keyword evidence="2" id="KW-1185">Reference proteome</keyword>
<comment type="caution">
    <text evidence="1">The sequence shown here is derived from an EMBL/GenBank/DDBJ whole genome shotgun (WGS) entry which is preliminary data.</text>
</comment>
<sequence>MRKIIPFSLRPKHFRVFYEFQGFSNDIILVILENCSPHALIQVFMTSKPLKAIILAHPRLWDVALVNIARGGCPRLPALPTVTASGNYTHRAYIQFIFGGGECSRPQCETVNVANPSHPLVGQPFDFFFRFRSCSKSCKKSIDANLIRQDLIHKYDDADWGKWLPRDLSGDSEPVFFYSELDVADAQAEREQAQIVDSGEVRYDANFPIRSRKQLEQECRRRAHSRDAIQQNAKLLRKWQKLYLAEHQRVNSLNTEFVKKMAVTVSKKASGIQRTPTMSRLLFAFNRDLELLTLTVWTQNLAAILVELESMSQGAFPSEVQLRPEDKIPCPLCSNCRLHRLDSLGAHVIAKHPRVDPSTIPGVVPAGKSYCMECPKSCRIYTTHGLADHKATVHPTAS</sequence>
<dbReference type="Proteomes" id="UP001221142">
    <property type="component" value="Unassembled WGS sequence"/>
</dbReference>
<gene>
    <name evidence="1" type="ORF">FB45DRAFT_31180</name>
</gene>
<protein>
    <submittedName>
        <fullName evidence="1">Uncharacterized protein</fullName>
    </submittedName>
</protein>
<proteinExistence type="predicted"/>
<reference evidence="1" key="1">
    <citation type="submission" date="2023-03" db="EMBL/GenBank/DDBJ databases">
        <title>Massive genome expansion in bonnet fungi (Mycena s.s.) driven by repeated elements and novel gene families across ecological guilds.</title>
        <authorList>
            <consortium name="Lawrence Berkeley National Laboratory"/>
            <person name="Harder C.B."/>
            <person name="Miyauchi S."/>
            <person name="Viragh M."/>
            <person name="Kuo A."/>
            <person name="Thoen E."/>
            <person name="Andreopoulos B."/>
            <person name="Lu D."/>
            <person name="Skrede I."/>
            <person name="Drula E."/>
            <person name="Henrissat B."/>
            <person name="Morin E."/>
            <person name="Kohler A."/>
            <person name="Barry K."/>
            <person name="LaButti K."/>
            <person name="Morin E."/>
            <person name="Salamov A."/>
            <person name="Lipzen A."/>
            <person name="Mereny Z."/>
            <person name="Hegedus B."/>
            <person name="Baldrian P."/>
            <person name="Stursova M."/>
            <person name="Weitz H."/>
            <person name="Taylor A."/>
            <person name="Grigoriev I.V."/>
            <person name="Nagy L.G."/>
            <person name="Martin F."/>
            <person name="Kauserud H."/>
        </authorList>
    </citation>
    <scope>NUCLEOTIDE SEQUENCE</scope>
    <source>
        <strain evidence="1">9284</strain>
    </source>
</reference>
<dbReference type="EMBL" id="JARKIF010000001">
    <property type="protein sequence ID" value="KAJ7651104.1"/>
    <property type="molecule type" value="Genomic_DNA"/>
</dbReference>
<name>A0AAD7G361_9AGAR</name>
<evidence type="ECO:0000313" key="2">
    <source>
        <dbReference type="Proteomes" id="UP001221142"/>
    </source>
</evidence>
<organism evidence="1 2">
    <name type="scientific">Roridomyces roridus</name>
    <dbReference type="NCBI Taxonomy" id="1738132"/>
    <lineage>
        <taxon>Eukaryota</taxon>
        <taxon>Fungi</taxon>
        <taxon>Dikarya</taxon>
        <taxon>Basidiomycota</taxon>
        <taxon>Agaricomycotina</taxon>
        <taxon>Agaricomycetes</taxon>
        <taxon>Agaricomycetidae</taxon>
        <taxon>Agaricales</taxon>
        <taxon>Marasmiineae</taxon>
        <taxon>Mycenaceae</taxon>
        <taxon>Roridomyces</taxon>
    </lineage>
</organism>
<accession>A0AAD7G361</accession>